<dbReference type="InterPro" id="IPR002223">
    <property type="entry name" value="Kunitz_BPTI"/>
</dbReference>
<keyword evidence="3" id="KW-0646">Protease inhibitor</keyword>
<feature type="compositionally biased region" description="Basic residues" evidence="7">
    <location>
        <begin position="207"/>
        <end position="216"/>
    </location>
</feature>
<dbReference type="PROSITE" id="PS50279">
    <property type="entry name" value="BPTI_KUNITZ_2"/>
    <property type="match status" value="2"/>
</dbReference>
<dbReference type="GO" id="GO:0007179">
    <property type="term" value="P:transforming growth factor beta receptor signaling pathway"/>
    <property type="evidence" value="ECO:0007669"/>
    <property type="project" value="TreeGrafter"/>
</dbReference>
<reference evidence="9" key="1">
    <citation type="submission" date="2025-08" db="UniProtKB">
        <authorList>
            <consortium name="Ensembl"/>
        </authorList>
    </citation>
    <scope>IDENTIFICATION</scope>
</reference>
<dbReference type="Gene3D" id="4.10.410.10">
    <property type="entry name" value="Pancreatic trypsin inhibitor Kunitz domain"/>
    <property type="match status" value="2"/>
</dbReference>
<protein>
    <recommendedName>
        <fullName evidence="8">BPTI/Kunitz inhibitor domain-containing protein</fullName>
    </recommendedName>
</protein>
<dbReference type="SUPFAM" id="SSF57362">
    <property type="entry name" value="BPTI-like"/>
    <property type="match status" value="2"/>
</dbReference>
<keyword evidence="2" id="KW-0964">Secreted</keyword>
<keyword evidence="10" id="KW-1185">Reference proteome</keyword>
<keyword evidence="4" id="KW-0732">Signal</keyword>
<evidence type="ECO:0000256" key="1">
    <source>
        <dbReference type="ARBA" id="ARBA00004613"/>
    </source>
</evidence>
<dbReference type="Pfam" id="PF00014">
    <property type="entry name" value="Kunitz_BPTI"/>
    <property type="match status" value="2"/>
</dbReference>
<dbReference type="Proteomes" id="UP000694549">
    <property type="component" value="Unplaced"/>
</dbReference>
<dbReference type="CDD" id="cd22606">
    <property type="entry name" value="Kunitz_WFIKKN_2-like"/>
    <property type="match status" value="1"/>
</dbReference>
<evidence type="ECO:0000256" key="4">
    <source>
        <dbReference type="ARBA" id="ARBA00022729"/>
    </source>
</evidence>
<comment type="subcellular location">
    <subcellularLocation>
        <location evidence="1">Secreted</location>
    </subcellularLocation>
</comment>
<name>A0A8B9V2Q3_9AVES</name>
<keyword evidence="6" id="KW-1015">Disulfide bond</keyword>
<dbReference type="FunFam" id="4.10.410.10:FF:000020">
    <property type="entry name" value="Collagen, type VI, alpha 3"/>
    <property type="match status" value="1"/>
</dbReference>
<evidence type="ECO:0000256" key="7">
    <source>
        <dbReference type="SAM" id="MobiDB-lite"/>
    </source>
</evidence>
<evidence type="ECO:0000256" key="6">
    <source>
        <dbReference type="ARBA" id="ARBA00023157"/>
    </source>
</evidence>
<accession>A0A8B9V2Q3</accession>
<evidence type="ECO:0000256" key="2">
    <source>
        <dbReference type="ARBA" id="ARBA00022525"/>
    </source>
</evidence>
<dbReference type="PROSITE" id="PS00280">
    <property type="entry name" value="BPTI_KUNITZ_1"/>
    <property type="match status" value="1"/>
</dbReference>
<dbReference type="Ensembl" id="ENSAZOT00000016744.1">
    <property type="protein sequence ID" value="ENSAZOP00000015572.1"/>
    <property type="gene ID" value="ENSAZOG00000010110.1"/>
</dbReference>
<evidence type="ECO:0000313" key="9">
    <source>
        <dbReference type="Ensembl" id="ENSAZOP00000015572.1"/>
    </source>
</evidence>
<organism evidence="9 10">
    <name type="scientific">Anas zonorhyncha</name>
    <name type="common">Eastern spot-billed duck</name>
    <dbReference type="NCBI Taxonomy" id="75864"/>
    <lineage>
        <taxon>Eukaryota</taxon>
        <taxon>Metazoa</taxon>
        <taxon>Chordata</taxon>
        <taxon>Craniata</taxon>
        <taxon>Vertebrata</taxon>
        <taxon>Euteleostomi</taxon>
        <taxon>Archelosauria</taxon>
        <taxon>Archosauria</taxon>
        <taxon>Dinosauria</taxon>
        <taxon>Saurischia</taxon>
        <taxon>Theropoda</taxon>
        <taxon>Coelurosauria</taxon>
        <taxon>Aves</taxon>
        <taxon>Neognathae</taxon>
        <taxon>Galloanserae</taxon>
        <taxon>Anseriformes</taxon>
        <taxon>Anatidae</taxon>
        <taxon>Anatinae</taxon>
        <taxon>Anas</taxon>
    </lineage>
</organism>
<dbReference type="GO" id="GO:0048019">
    <property type="term" value="F:receptor antagonist activity"/>
    <property type="evidence" value="ECO:0007669"/>
    <property type="project" value="TreeGrafter"/>
</dbReference>
<dbReference type="InterPro" id="IPR020901">
    <property type="entry name" value="Prtase_inh_Kunz-CS"/>
</dbReference>
<dbReference type="GO" id="GO:0050431">
    <property type="term" value="F:transforming growth factor beta binding"/>
    <property type="evidence" value="ECO:0007669"/>
    <property type="project" value="TreeGrafter"/>
</dbReference>
<evidence type="ECO:0000256" key="5">
    <source>
        <dbReference type="ARBA" id="ARBA00022900"/>
    </source>
</evidence>
<dbReference type="PRINTS" id="PR00759">
    <property type="entry name" value="BASICPTASE"/>
</dbReference>
<proteinExistence type="predicted"/>
<dbReference type="CDD" id="cd22605">
    <property type="entry name" value="Kunitz_WFIKKN_1-like"/>
    <property type="match status" value="1"/>
</dbReference>
<feature type="domain" description="BPTI/Kunitz inhibitor" evidence="8">
    <location>
        <begin position="96"/>
        <end position="146"/>
    </location>
</feature>
<dbReference type="PANTHER" id="PTHR45938:SF6">
    <property type="entry name" value="WAP, KAZAL, IMMUNOGLOBULIN, KUNITZ AND NTR DOMAIN-CONTAINING PROTEIN 1"/>
    <property type="match status" value="1"/>
</dbReference>
<keyword evidence="5" id="KW-0722">Serine protease inhibitor</keyword>
<feature type="domain" description="BPTI/Kunitz inhibitor" evidence="8">
    <location>
        <begin position="38"/>
        <end position="88"/>
    </location>
</feature>
<sequence>SLPAMELGRGPSCESFVCAQQGSDCDIWDGQPVCNAECLKEPDRRRCEALEVRWHFDAKQGSCLTFRYGGCGANRNHFETYEECRAACLGSARPTCLLPMVQGPCQNWEPRWAYNHLLKQCHSFVYGGCEGNNNNFDSKETCEDVCPFPKSLQCKACRLKSKMVLSLCRSDFAIVGRLMEIPPQTLLGAAAWSHVGNGVPHLGTVPARRHRNRHRERAAPCA</sequence>
<dbReference type="FunFam" id="4.10.410.10:FF:000002">
    <property type="entry name" value="WAP, follistatin/kazal, immunoglobulin, kunitz and netrin domain-containing 2"/>
    <property type="match status" value="1"/>
</dbReference>
<dbReference type="SMART" id="SM00131">
    <property type="entry name" value="KU"/>
    <property type="match status" value="2"/>
</dbReference>
<dbReference type="InterPro" id="IPR036880">
    <property type="entry name" value="Kunitz_BPTI_sf"/>
</dbReference>
<reference evidence="9" key="2">
    <citation type="submission" date="2025-09" db="UniProtKB">
        <authorList>
            <consortium name="Ensembl"/>
        </authorList>
    </citation>
    <scope>IDENTIFICATION</scope>
</reference>
<evidence type="ECO:0000259" key="8">
    <source>
        <dbReference type="PROSITE" id="PS50279"/>
    </source>
</evidence>
<evidence type="ECO:0000313" key="10">
    <source>
        <dbReference type="Proteomes" id="UP000694549"/>
    </source>
</evidence>
<evidence type="ECO:0000256" key="3">
    <source>
        <dbReference type="ARBA" id="ARBA00022690"/>
    </source>
</evidence>
<dbReference type="AlphaFoldDB" id="A0A8B9V2Q3"/>
<dbReference type="GO" id="GO:0005615">
    <property type="term" value="C:extracellular space"/>
    <property type="evidence" value="ECO:0007669"/>
    <property type="project" value="TreeGrafter"/>
</dbReference>
<dbReference type="GO" id="GO:0004867">
    <property type="term" value="F:serine-type endopeptidase inhibitor activity"/>
    <property type="evidence" value="ECO:0007669"/>
    <property type="project" value="UniProtKB-KW"/>
</dbReference>
<dbReference type="PANTHER" id="PTHR45938">
    <property type="entry name" value="ACP24A4-RELATED"/>
    <property type="match status" value="1"/>
</dbReference>
<feature type="region of interest" description="Disordered" evidence="7">
    <location>
        <begin position="203"/>
        <end position="222"/>
    </location>
</feature>